<evidence type="ECO:0000259" key="9">
    <source>
        <dbReference type="PROSITE" id="PS50038"/>
    </source>
</evidence>
<feature type="disulfide bond" evidence="6">
    <location>
        <begin position="2574"/>
        <end position="2584"/>
    </location>
</feature>
<feature type="domain" description="Ig-like" evidence="11">
    <location>
        <begin position="3405"/>
        <end position="3490"/>
    </location>
</feature>
<sequence length="7939" mass="859734">MRIYQTGGNNKEGTTVYYVCETNSTLVEGTPLWYYSRSVGGQVEFVENAQGRFSQQIIRPNTTLFIGRDLRVFDSDQFRCSVPSGLTLTLSLLVQASQCVPGCLNGGTCHGNMCMCPAEYTGDFCETRLSYCPIRCLNGGYCDNGNCVCQEGYAGNFCQIAVSDEFIIRLSFPSTQRPTLGTTLSIICEVFESPTAAEAVRGTPLLAQWEVPDPVSPQLLPGIPVDGVISPAVGDIQVRQLSPSASLLTITNFQPVYTGSYNCSTGTRTVTYYLSVECAPPCLNEGACVNGRCQCYPGYTGDRCETPPSEMLNKDCRYACANNGTCDEGVCLCLNGFRGDWCEIDFRALTNDPCGCLNGGTCEQGECRCPPGFSGAQCEREDGICNPPCQNGGSCLDGVCHCDLGYVGFYCEFRACIVPCINGDCIEGVCLCDPGFTGEQCNLHECTVECLNGGVCYNGTCSCLQGFTGEQCQEVDCLFPCLNGATCVEGLCQCALGFAGDQCDELACILPCINGDCIEGECICYLGYEGEQCDVLSCQPECVNGGLCVDGVCVCLQGYDGLNCETEVPYIEIIPEQSVVRYGMQLSWRCIYHFGTQSPFWRNPNQRFVQLAQSLIRGDLGLSNVFAERISVNETRLVIVDFRPGDSGVYSCGTFEERETILIEATATTTSAPTSPSITVTIPPSQTSNCVPFNSSICRGLPYQQALFPTSFAQDAAGAELVASAMSAELADCGKSPKVVLCYLFFQPCEGGPEPPDRLCREICQAVQHECKAYMREVLTYLADQAEQFLGVCGTLPLEESQPSCIKSLKKQPPTLSKCDGMCENGGTCLNDKCVCEPDFTGEMCEYPVGTPPEYDVVITPIPPGYPEVTSNLTVMCEVINSNILAFPIWFGPDNQNIPQKQPGDSNQRIYIDPHSPTASKLIILGVQPSDQGTYRCIVGQQSVPHTVILKFPDCYSQPCLNGGVCIQGKCQCPYGFTGLSCENSNVRYIISITPETIDFPVTGSNLTFLCEVTGLYPSNPIWLNANGRNIGGKTGGGSNRVFVQETSPTETVLNIFNLQPQDSGVYVCVVEKQYTYVNITVRFPELACPLPCLNGGYCVFGECQCPPDYEGQQCQSLVPPSFSLIITPAPNQTPVVGGNLVFLCEMTRRSNTSSPFWVAPDGRVVTSRNSERGDGIHVVFLGRTAVRLVITNLRERDEGIYSCIAGPIEATVNITVFEPQCERPCLYGSACIRGSCLCPYGLEGEACEIQVPGTECDLPCANDGLCVNNQCFCKEGYLGELCQIFVGGTFNITVVTIDDLVPVSSGDVQIVCAVEGDGVFPPPMWINPRGFTIAPIGEGGSQHMNVEMPQPGTTLLNINDITTEDEGTYTCIVGEYINTYIFRIGVSDQCDYPCANGGTCVEGLCLCPLGYLGRFCEVYIPVAECKLPCQNGGVCRNGICYCPIGYTEPSCNVKVGVGYFLYIVSNLQRPPLTGEELRVTCKFVGGQRMDRPEWTDPNNLPIPTNEGGLQRVYVQYLNATATQLIFQNVQPRDLGTYTCNVGDTTNTFTNTFSVTVSEPECSPLCQNGGTCRADGCQCTEDFTGVFCQTPVLHKCDGLCLNGGVCVAGNCRCVDGFTGANCERPVVVGCRQPCANGGLCINSACLCQPGFSGEFCQETDSDCIPICENGGSCSDGVCVCADKYTGDTCNIRVDEDLILTVVPSTLTPPSVGDDIRVSCEFLGSSNNPQPFWTAPDGHQIEYVLPELIGTRRVGSIANSSSTTSLFINDVRVTDTGTYTCFVGPVTNTYTILFYDFNCDPVCRNGGFCSLGTCQCPKGYRGTACELQVVGDECRPRCENQGVCKNGMCECGPQHDGQHCETTVGDGYFLTISNQPYEPLRRGQDLTVTCEFVGEGEQAAQPAWRDPNGILIRPSVRDDSGSLIRTRAISPLKTELTISNIQPTDSGIYTCHVGSSVNTLTIDFGDGGCAQPCMNGGTCIGGVCECPDGFSGERCDTPVVECVIPCENNGQCLNGICVCSEGYFGNLCEVAVGDGLTIHIIKDSLGPHQTGQDVIVTCEYTSDVGQEFQPQWIDRSGRSISPNTLGRLRTLIVSPTSTQLTISGIQESDSGVYACVVGTEVNTYTLTIHDVEVQCALDCLNGGVCVRGTCECPEQYGGAYCEFELTPCDFPCANGGICIEGVCSCVDGFQGEFCQTYVIPETDIIITITLQENALPAIGQSFYLVCEIANSTAYPQPVWITPSGNPVPSEEEGGPQSSHHMMTEDISPTATKLILNRLMREDSGTYTCLIGPHRDSIPLIIYKIPCSPACQNGGTCDDGVCLCPTGFTGDHCQEREQQQLTIRITPSMQELPHVGDRLRVTCEIIGTNEFSPPEWQTPDGAVIPEFVIASGQRVGVQYITSTATNLVINSVRPADAGRYTCNIGPLQGFFEVRVERPPNCEVVCENMGVCLGRECQCPEEFAGPRCEIRRGADYTIVITPPPNPVLVPGVHEISYLCEIESLRNLPRPEWAAPSGSLIAPIEQIGSIGRLGVEYIDSRSTRLIIRDLMVEDSGMYTCYIGTLTNTVMITVQVPSCLPPCLNGGQCSNGACECPPEFTGPQCQTPALPCPQPCINGGECVNRACVCPAGFLGSRCEIPGFNVKLHPVGEVVPVIGRTISFLCQITGQVLPDIRPRWRKENAEIRPQSEASAGRVFTSYVSPSATQLTIQGMQSSDAGSYICDVGPVIATFRIEVQELPCPQECQNGGTCVNGVCQCPEGYSGTACQAEGPQNIRIQIVPIRPGVPRIGEDIAFTCIILGPTPFLNPTWKTPGGQPVARRNALGGSNARLSEEALTSTATTLFINSVSYDDAGIYVCMVGPVMANFSLEVAGLECRPSCQNGGTCLDGICTCPPEFTGHYCQTPVPEKVTVNIRQIGNEIPSPGSSLQFECVSMGNSDPRSAPIWRNPAGQRVLPLGQGGSQHLYVRQSSPSAVVLVINNVNATDAGKYECAVGNVVASLIIRISSIGSAQCFPSCQNGGSCVEGVCLCLEGYIGGYCQIAVQTPHFDIQILLDPDQPQQLVIGDDLQLTCQIPEDSPLTNPQWYTPDGQRVFSIGQGGSDKLHVELQSVHQTVLTIMNVQASDSGTYTCSVGPHRATFIVDVSTFDIRIQPPPTEVPRIGYNITFICEVSERAGYRNPSWLGPSGQQIYPAGQDFGSSSRVFVRELSYLASELIILDLQLSDEGIYTCAVGPLSTTQEVFIEVGCSRPCFNGGRCVSSTCECPNNYRGEQCEIPFGFDIRIVIPENLMPMVGDDVSFTCEVGYESRFRNPVWRNSSGQRVFTKEQGGSEHLSVVIINEYSTRLVISGLSTSDSGTYVCTAGPLYRDLTLQIQGRPCDPPCSNSGTCVDGLCQCPDNYVGTQCETFVPPFNIRILPLENPSPSFGDNLTIDCVVHPSGFYRNPIWRGPDGRQINTMARGGTMRLHTEQTSPFSTRLVIEMVSEEDRGNYQCQAGPFSAQLVINIPVQECIPPCINGGRCVNGKCRCPPSWTGNRCQTPDVVFPIRIIRPDETPRLGGNFSVLCEVPLNSQYTMPIWLDASRQMVPKSTQGHLYAVAESDHLTRLYFTGVRRSDRGTYTCVTGPLSVDFTINIPGGNIDCISPCLNGGSCINQQCVCPQDYTGDQCQTKEDVLVIIPDTLTPRIGQDISFLCEIPAERPFRNPTWLSPDNIIIDSYMPGRNEHMFVAVESPRSTRLYIRGLTPSDSGQYTCSAGPHSSEFNIVVTVPQCENECLNGGQCVLGQCQCLDGFTGEQCETNVPDNRMRIVGPDVLFPVVGQNLEFLCEVPPTSEFQMPVWLDKNGEIIPKATEGHLYAVAENDHSTRLVFSGLLLEDSGSYRCVTGTLSSRINLQVTGLDRWIVVSPNKVPTVPSIGDNLRIICEVAEDSPYTNPKWLGPDNEEVRPLGSIGVGRIGVQNVTATSATLVIDGLQAEDAGTYTCVTGPLQYIYRVSPTLDCSANPCRNDADCQDGKCVCQFGFTGFLCESLVECPQECQNGGSCMGGECLCPNGYDGDYCETENPQAFIIRVTKTNPEVPIVGGNLVLLCEVGPNSRFQRPVWQDPQGRDIGSRTDGATRVYTVNPDPTSSHLYISGLSLEDAGTYTCSAGPLKYNYNVVVLAVECNPPCINGGSCTVSGCRCPPGYIGQQCQEIDPNYLQVDVPAIDPVYGGDFSLLCVLPEGSPLSSLRPYWVDPLNRPIPPIEQGGTVELSTEQVTPQSSRLIFRNLQVTTSGTYTCVAGPIRYRYDLLVELPSCFPECKNGGACVGDVCICPIGLTGEACEDIVEGFVVVQNPDIDPPVVGDTIKFVCEVPASSTYGQPMWLSPDGDQITLLQGENDNMGTEIMSPYSTSLLFRDIRLEDAGTYICKVGPIRQGFNVTVTDIPCEPVCQNGGMCITGICQCPANYIGPRCNIPVGVFLTIRRPPKPIFDVGEDVILTCEVSENSPFENPVWLDQFDAEIDEGILNEVIGTRNVNPFTTQLIIHNIQLNDRGDYTCMVGPIRQTVTLLVQGEEIRCPIACMNGGTCVNQVCLCPEDWYGTECQTPVGGFIQIVQPPGQVIGMGLDVAFLCQVVEGDHFVINPEWQYRSTRIAEATEGEVNRVFVEKVSPLVTQLVIRDLTIDDLGDYYCFARPLSLSFELTVSDCEPPCMNGGSCVGGRCVCLEGLTGVLCETPVDGFVVIDVPEDQVPVIGGQVVYVCEVPESNPFGPPMWVTAQGRAVQPATAGSIVRVSSSQVTGFSTALFINNLQVEDLAGYTCIVGPIRHPLIIDLPADICTPPCLNGGTCVEGQCVCPAGLNGTQCEMMETGFIVVSPPKGQVPFVGLNITFICLVPEGNIYSNPVWLLPTGEEVPFGGGAASSRVYSDIVSPEATSLNFIRLQLQDSGTYTCKVGPVQFSYSVVAVVPECDPPCRYGGTCSNGVCQCPFGFKGRYCEFIDFSIEIEQPPEQNPEIGSDAEFTCVIDSRSPYTNPVWFNRDGLPITTAGEGSPGGSTRVYTEPLDEFSTRMVLRDLEISDSGTYMCSVGPIRSTFTFFVRQPNCGLGCFNGGSCVAGACQCPEGFTGNYCEVLVQQPFIIKIDGSDDQPNAGDSISFVCSVPGGSNYGNPIWLDTNGDVIVNQNEDGGSLRQFAEPLSASATRLVFNQIQEADAGNYSCIVGLNRAILYISVRASECRTPCANGGTCIQGSCVCPSDYVGGFCQNIISQEYQFRIRIQKGQNPVVGDNMRILCEIRGSSPYRDPQWIDPRGNVIYSKELGGSDTLYTRQSATNSKLYIQGVTLADAGTYTCQVGPLTTEITIMPRRETCVGPCLNGGVCQDGVCRCAMGYAGESCEIPVDLSGDGLTITITPSIDREPRRGENVTYRCEIQENEIYMKPVWRDEAGNIIDVALPGQERYTEPVNTFVNELTILDISPEHQGVYSCSVGPITSFYPVTVAAAGCIPDCINDGACINEACLCPDGYSGDFCQIETFRPFDLNVTVGTNYNPVVGGEVSYLCEAVGTHALENPTWYNQYGVPIGEQDEVFSRIYTTNVSSFAQRLVIKDINEIDAGIYTCEAGPRRTSIVLSVYVPECLQECQNGGSCVEGMCVCPERIVGQFCEYSLDRDFRIYLRPSTPDGPGVGGSYSIECDIVGPVRIGTPEWTGPGGQRVRGLGLGGTGHKYADYLNPRTTALIVNGVIESDEGPYRCTVGPLSAEFNITLAPTCDRGCMHGGVCRNGVCDCPEPFTGDYCDSIEEGCNSLRLCYNGGTCNNKKCICTADYQGDFCQYSIDDETTLRIELGRGDIPEVGENVTFMCITSGPDAPINPEWVMRTGEVILSLEDGGDLHRHVRRLSPTQVQLVLIDLIFEDIDTYSCRAGPLRKSVSLVVRTPPCEPECVNGFCLNTKCICLDGFTGEACHIRISECDPPCLNGGMCENRLCLCPRGFYGELCENIQELPVAITIRPEQDQITYVGENSAFLCYTEGDGAPSALIWRDPSGQIIQPGVPGGISRVFVELINETASRLVINFLSEEDAGLYNCAAGPLNSSVIITLYEHPCPLMCANEGTCIQGRCRCPGEFIGKYCEIRVSQTGSIAIVPNIKHNPMVGEDLEFLCRTAGRIPSRNPVWRFPNGKVVRSVDKGSTNDRVYAERNPPYQNTLVIHNFTEADVGTYQCRAGPLTTSFTLVLAERICDPPCFNGGTCEKSQCVCPEGFTGNYCQIKDCQPPCLNGGECVGEVCKCPPGWAGRDCGQEEDVALQITQTTEFVPTIGSTVIYVCYTNESQVTNSPVWVYPDGREIPVGDPGDGTRIFVETISVAASQLIITSLQEEDIGTYSCSAGPLIASVVITMNPSDNSCHGECLNGGVCNNEVCFCPPAYTGEFCQLVDLECRYPCENGGSCISGICVCMAEFEGVSCEIKKRGCAQECQNGGICLSGQCRCQPGFAGDFCEKRPIQCEPPCMNGGICVRGQCYCAEGFKGDSCELIVDLSPQIIINPFSGQVLALGEDVNFLCRLHSMDQEPGTLPVWVGPEGNAIGKIGFGGDLHKYVEVLPESVVNLIINDFTLDDAGNYTCISGPLSGMVYLTTLPEDCEGLCLNGGICVNGICECAEGFQGEQCEFSLGGGLCSPACENGATCEQGVCLCAIGFTGETCGIEMTCNPACENNAICQRGICMCPVGFTGPSCTEDINECAINPLICPTYGCINTIGSYKCACPPGYEFGPDDVCQDIDECKIEHACAHRCINTIGSYLCACHEGFIVDSDGKTCVGPAGCLYQNVLYPAGTSWTIDGCSQCTCDMGVTQCTECPPQDNEDCMYKGILYRHLTNWTSLFNACEHCFCNNSNVQCMEEICDELCTHPVPRAGVCCHECTDCLSEGTLIRNNQYFTPSSSNCTVCRCENGNVKCSNLTCPEITCSKPTEGPCCLTCEDTCVYEGNEYGHGETFIPESPKCSICTCLRGAVECQYKSCPELDCPAASQVRIKGQCCSTCVEMLPGCVDNQREFHRTGDQWQDPMDLCRTCSCSERGRIQCFRTECNTQCRNPVSIAGQCCPDCHGCVFNGVGRRNGESFTTLNCDQCVCIYGDVVCEPASCNTECYYPYQPPGECCPICQDCFFLSQRIKDGETTHPALDPCRTCMCRKGNVRCTHAEQCPTLDCSVTTTVAGECCPRCADGFCRLPGGQTYESGESWFDRDDPCTECTCFDQVVRCLPLPCPDSSNCTHGLILDGECCADCSVCMYRDIMYNNEEVFTPENSPCDTCTCMDGSVNCVSRECPPLACRRSVDISGLCCPVCAVCIDPLDSTEYTHGQTWVDENNPCRTCICADGEIRCSEVTCLADCKNATQVDGQCCPTCQGCDVNGQTLPVGTPVKPDDSQCMECVCGSDGQLQCFAILCPKLNCRPEQVAVTEGSCCPSCEAMVRTQRVCENDGIQYSNGTTFDIDQCTTCTCIDGYLDCQVEECPERPCSQHQLVRVPDECCPLCLDQDCLFDNRFLINGEWFQPAGDKCTNCSCNNGQVECALLPCPALDCHPDEQHKAEGDCCPQCTAGMCLYNGERYSSSTAWRSGCDICVCINGNAVCSQEECEPVTCKEGDEIGIPPGACCEQCLPKMASCIVFGDPHYRTFDGRFHDFQGTCTYTFVKDCVGENFEVIVQNNGKETYSVSWTQLVSFRLFNWTIDLLQDMKVKVDGAFVELPYLHEPEFSIQKLGLLVVVHTNLGITVSFDGEHFAEVVADHLWKGQLCGLCGDYNDNPDDDFRSRNGTYMTTASDFGNTFICGDYPDCSCRESQELEPCAKDESYLVEAVERCEILKGDVFSPAHHLIDPQPFYDACLYDWCACPAQDKCLCDVLSAYSHEARKKGVRLDWQRENYCAISCPARAYYDECTPPCEITCESLNSPNPPECTQNDCVPGCKCPAGMVLHNFQCIDISNCP</sequence>
<dbReference type="PROSITE" id="PS00010">
    <property type="entry name" value="ASX_HYDROXYL"/>
    <property type="match status" value="2"/>
</dbReference>
<feature type="disulfide bond" evidence="6">
    <location>
        <begin position="2001"/>
        <end position="2011"/>
    </location>
</feature>
<dbReference type="InterPro" id="IPR020067">
    <property type="entry name" value="Frizzled_dom"/>
</dbReference>
<feature type="domain" description="Ig-like" evidence="11">
    <location>
        <begin position="5108"/>
        <end position="5206"/>
    </location>
</feature>
<feature type="disulfide bond" evidence="6">
    <location>
        <begin position="2737"/>
        <end position="2747"/>
    </location>
</feature>
<dbReference type="OrthoDB" id="10045365at2759"/>
<evidence type="ECO:0000256" key="4">
    <source>
        <dbReference type="ARBA" id="ARBA00023054"/>
    </source>
</evidence>
<feature type="domain" description="VWFC" evidence="10">
    <location>
        <begin position="7004"/>
        <end position="7064"/>
    </location>
</feature>
<feature type="disulfide bond" evidence="6">
    <location>
        <begin position="4551"/>
        <end position="4561"/>
    </location>
</feature>
<dbReference type="GO" id="GO:0009986">
    <property type="term" value="C:cell surface"/>
    <property type="evidence" value="ECO:0007669"/>
    <property type="project" value="TreeGrafter"/>
</dbReference>
<evidence type="ECO:0000256" key="1">
    <source>
        <dbReference type="ARBA" id="ARBA00022536"/>
    </source>
</evidence>
<feature type="disulfide bond" evidence="6">
    <location>
        <begin position="446"/>
        <end position="456"/>
    </location>
</feature>
<feature type="disulfide bond" evidence="6">
    <location>
        <begin position="4828"/>
        <end position="4837"/>
    </location>
</feature>
<feature type="disulfide bond" evidence="6">
    <location>
        <begin position="1562"/>
        <end position="1572"/>
    </location>
</feature>
<feature type="disulfide bond" evidence="6">
    <location>
        <begin position="555"/>
        <end position="564"/>
    </location>
</feature>
<evidence type="ECO:0000256" key="7">
    <source>
        <dbReference type="PROSITE-ProRule" id="PRU00090"/>
    </source>
</evidence>
<feature type="disulfide bond" evidence="6">
    <location>
        <begin position="3636"/>
        <end position="3646"/>
    </location>
</feature>
<dbReference type="SMART" id="SM00406">
    <property type="entry name" value="IGv"/>
    <property type="match status" value="11"/>
</dbReference>
<feature type="disulfide bond" evidence="6">
    <location>
        <begin position="4959"/>
        <end position="4968"/>
    </location>
</feature>
<feature type="disulfide bond" evidence="6">
    <location>
        <begin position="4437"/>
        <end position="4446"/>
    </location>
</feature>
<feature type="disulfide bond" evidence="6">
    <location>
        <begin position="463"/>
        <end position="472"/>
    </location>
</feature>
<dbReference type="PROSITE" id="PS01186">
    <property type="entry name" value="EGF_2"/>
    <property type="match status" value="40"/>
</dbReference>
<dbReference type="PANTHER" id="PTHR14949:SF56">
    <property type="entry name" value="EGF-LIKE-DOMAIN, MULTIPLE 7"/>
    <property type="match status" value="1"/>
</dbReference>
<feature type="domain" description="EGF-like" evidence="8">
    <location>
        <begin position="2163"/>
        <end position="2194"/>
    </location>
</feature>
<feature type="disulfide bond" evidence="6">
    <location>
        <begin position="5208"/>
        <end position="5218"/>
    </location>
</feature>
<feature type="domain" description="EGF-like" evidence="8">
    <location>
        <begin position="6365"/>
        <end position="6396"/>
    </location>
</feature>
<feature type="domain" description="EGF-like" evidence="8">
    <location>
        <begin position="5204"/>
        <end position="5235"/>
    </location>
</feature>
<feature type="disulfide bond" evidence="6">
    <location>
        <begin position="99"/>
        <end position="109"/>
    </location>
</feature>
<feature type="domain" description="EGF-like" evidence="8">
    <location>
        <begin position="1964"/>
        <end position="1995"/>
    </location>
</feature>
<feature type="domain" description="VWFD" evidence="12">
    <location>
        <begin position="7618"/>
        <end position="7790"/>
    </location>
</feature>
<feature type="domain" description="EGF-like" evidence="8">
    <location>
        <begin position="3370"/>
        <end position="3401"/>
    </location>
</feature>
<feature type="domain" description="Ig-like" evidence="11">
    <location>
        <begin position="6283"/>
        <end position="6361"/>
    </location>
</feature>
<feature type="disulfide bond" evidence="6">
    <location>
        <begin position="4420"/>
        <end position="4430"/>
    </location>
</feature>
<feature type="domain" description="EGF-like" evidence="8">
    <location>
        <begin position="4676"/>
        <end position="4707"/>
    </location>
</feature>
<feature type="disulfide bond" evidence="6">
    <location>
        <begin position="4942"/>
        <end position="4952"/>
    </location>
</feature>
<dbReference type="SUPFAM" id="SSF57603">
    <property type="entry name" value="FnI-like domain"/>
    <property type="match status" value="13"/>
</dbReference>
<dbReference type="GO" id="GO:0005102">
    <property type="term" value="F:signaling receptor binding"/>
    <property type="evidence" value="ECO:0007669"/>
    <property type="project" value="TreeGrafter"/>
</dbReference>
<feature type="disulfide bond" evidence="6">
    <location>
        <begin position="1408"/>
        <end position="1417"/>
    </location>
</feature>
<dbReference type="CDD" id="cd07066">
    <property type="entry name" value="CRD_FZ"/>
    <property type="match status" value="1"/>
</dbReference>
<feature type="domain" description="Ig-like" evidence="11">
    <location>
        <begin position="3042"/>
        <end position="3129"/>
    </location>
</feature>
<feature type="domain" description="EGF-like" evidence="8">
    <location>
        <begin position="1387"/>
        <end position="1418"/>
    </location>
</feature>
<feature type="disulfide bond" evidence="7">
    <location>
        <begin position="733"/>
        <end position="771"/>
    </location>
</feature>
<evidence type="ECO:0000259" key="10">
    <source>
        <dbReference type="PROSITE" id="PS50184"/>
    </source>
</evidence>
<feature type="domain" description="EGF-like" evidence="8">
    <location>
        <begin position="350"/>
        <end position="379"/>
    </location>
</feature>
<feature type="disulfide bond" evidence="6">
    <location>
        <begin position="1274"/>
        <end position="1283"/>
    </location>
</feature>
<feature type="disulfide bond" evidence="6">
    <location>
        <begin position="1968"/>
        <end position="1978"/>
    </location>
</feature>
<feature type="disulfide bond" evidence="6">
    <location>
        <begin position="2018"/>
        <end position="2027"/>
    </location>
</feature>
<feature type="disulfide bond" evidence="6">
    <location>
        <begin position="3506"/>
        <end position="3516"/>
    </location>
</feature>
<evidence type="ECO:0000256" key="3">
    <source>
        <dbReference type="ARBA" id="ARBA00022737"/>
    </source>
</evidence>
<dbReference type="CDD" id="cd19941">
    <property type="entry name" value="TIL"/>
    <property type="match status" value="1"/>
</dbReference>
<dbReference type="InterPro" id="IPR000152">
    <property type="entry name" value="EGF-type_Asp/Asn_hydroxyl_site"/>
</dbReference>
<dbReference type="PROSITE" id="PS01208">
    <property type="entry name" value="VWFC_1"/>
    <property type="match status" value="7"/>
</dbReference>
<feature type="domain" description="Ig-like" evidence="11">
    <location>
        <begin position="2768"/>
        <end position="2864"/>
    </location>
</feature>
<feature type="domain" description="VWFC" evidence="10">
    <location>
        <begin position="6939"/>
        <end position="7000"/>
    </location>
</feature>
<feature type="disulfide bond" evidence="6">
    <location>
        <begin position="2607"/>
        <end position="2617"/>
    </location>
</feature>
<feature type="domain" description="Ig-like" evidence="11">
    <location>
        <begin position="2354"/>
        <end position="2422"/>
    </location>
</feature>
<feature type="domain" description="Ig-like" evidence="11">
    <location>
        <begin position="5971"/>
        <end position="6065"/>
    </location>
</feature>
<feature type="domain" description="Ig-like" evidence="11">
    <location>
        <begin position="3272"/>
        <end position="3366"/>
    </location>
</feature>
<feature type="domain" description="VWFC" evidence="10">
    <location>
        <begin position="7120"/>
        <end position="7180"/>
    </location>
</feature>
<feature type="domain" description="Ig-like" evidence="11">
    <location>
        <begin position="2636"/>
        <end position="2721"/>
    </location>
</feature>
<dbReference type="Pfam" id="PF00093">
    <property type="entry name" value="VWC"/>
    <property type="match status" value="10"/>
</dbReference>
<dbReference type="Pfam" id="PF25024">
    <property type="entry name" value="EGF_TEN"/>
    <property type="match status" value="3"/>
</dbReference>
<evidence type="ECO:0000256" key="6">
    <source>
        <dbReference type="PROSITE-ProRule" id="PRU00076"/>
    </source>
</evidence>
<feature type="disulfide bond" evidence="6">
    <location>
        <begin position="538"/>
        <end position="548"/>
    </location>
</feature>
<dbReference type="InterPro" id="IPR013783">
    <property type="entry name" value="Ig-like_fold"/>
</dbReference>
<feature type="domain" description="VWFC" evidence="10">
    <location>
        <begin position="6881"/>
        <end position="6938"/>
    </location>
</feature>
<evidence type="ECO:0000256" key="2">
    <source>
        <dbReference type="ARBA" id="ARBA00022729"/>
    </source>
</evidence>
<dbReference type="InterPro" id="IPR013032">
    <property type="entry name" value="EGF-like_CS"/>
</dbReference>
<organism evidence="13 14">
    <name type="scientific">Acanthaster planci</name>
    <name type="common">Crown-of-thorns starfish</name>
    <dbReference type="NCBI Taxonomy" id="133434"/>
    <lineage>
        <taxon>Eukaryota</taxon>
        <taxon>Metazoa</taxon>
        <taxon>Echinodermata</taxon>
        <taxon>Eleutherozoa</taxon>
        <taxon>Asterozoa</taxon>
        <taxon>Asteroidea</taxon>
        <taxon>Valvatacea</taxon>
        <taxon>Valvatida</taxon>
        <taxon>Acanthasteridae</taxon>
        <taxon>Acanthaster</taxon>
    </lineage>
</organism>
<keyword evidence="13" id="KW-1185">Reference proteome</keyword>
<evidence type="ECO:0000256" key="5">
    <source>
        <dbReference type="ARBA" id="ARBA00023157"/>
    </source>
</evidence>
<dbReference type="InterPro" id="IPR006150">
    <property type="entry name" value="Cys_repeat_1"/>
</dbReference>
<feature type="disulfide bond" evidence="6">
    <location>
        <begin position="5938"/>
        <end position="5948"/>
    </location>
</feature>
<dbReference type="RefSeq" id="XP_022097518.1">
    <property type="nucleotide sequence ID" value="XM_022241826.1"/>
</dbReference>
<feature type="domain" description="Ig-like" evidence="11">
    <location>
        <begin position="5507"/>
        <end position="5600"/>
    </location>
</feature>
<feature type="disulfide bond" evidence="6">
    <location>
        <begin position="1443"/>
        <end position="1452"/>
    </location>
</feature>
<feature type="domain" description="Ig-like" evidence="11">
    <location>
        <begin position="1004"/>
        <end position="1081"/>
    </location>
</feature>
<dbReference type="SMART" id="SM00216">
    <property type="entry name" value="VWD"/>
    <property type="match status" value="1"/>
</dbReference>
<feature type="domain" description="Ig-like" evidence="11">
    <location>
        <begin position="4988"/>
        <end position="5067"/>
    </location>
</feature>
<feature type="domain" description="Ig-like" evidence="11">
    <location>
        <begin position="5624"/>
        <end position="5733"/>
    </location>
</feature>
<feature type="disulfide bond" evidence="6">
    <location>
        <begin position="973"/>
        <end position="982"/>
    </location>
</feature>
<feature type="disulfide bond" evidence="6">
    <location>
        <begin position="1579"/>
        <end position="1588"/>
    </location>
</feature>
<dbReference type="SMART" id="SM00289">
    <property type="entry name" value="WR1"/>
    <property type="match status" value="20"/>
</dbReference>
<feature type="domain" description="Ig-like" evidence="11">
    <location>
        <begin position="5377"/>
        <end position="5458"/>
    </location>
</feature>
<feature type="domain" description="EGF-like" evidence="8">
    <location>
        <begin position="4547"/>
        <end position="4578"/>
    </location>
</feature>
<feature type="domain" description="Ig-like" evidence="11">
    <location>
        <begin position="6502"/>
        <end position="6585"/>
    </location>
</feature>
<dbReference type="GeneID" id="110982993"/>
<feature type="disulfide bond" evidence="6">
    <location>
        <begin position="2167"/>
        <end position="2177"/>
    </location>
</feature>
<feature type="disulfide bond" evidence="6">
    <location>
        <begin position="1613"/>
        <end position="1622"/>
    </location>
</feature>
<feature type="domain" description="EGF-like" evidence="8">
    <location>
        <begin position="4022"/>
        <end position="4053"/>
    </location>
</feature>
<dbReference type="FunFam" id="2.10.25.10:FF:000020">
    <property type="entry name" value="Latent-transforming growth factor beta-binding protein 1"/>
    <property type="match status" value="1"/>
</dbReference>
<feature type="domain" description="Ig-like" evidence="11">
    <location>
        <begin position="2903"/>
        <end position="3002"/>
    </location>
</feature>
<feature type="disulfide bond" evidence="6">
    <location>
        <begin position="3374"/>
        <end position="3384"/>
    </location>
</feature>
<feature type="domain" description="EGF-like" evidence="8">
    <location>
        <begin position="6431"/>
        <end position="6462"/>
    </location>
</feature>
<evidence type="ECO:0000259" key="12">
    <source>
        <dbReference type="PROSITE" id="PS51233"/>
    </source>
</evidence>
<feature type="domain" description="EGF-like" evidence="8">
    <location>
        <begin position="6740"/>
        <end position="6779"/>
    </location>
</feature>
<dbReference type="InterPro" id="IPR013106">
    <property type="entry name" value="Ig_V-set"/>
</dbReference>
<dbReference type="PROSITE" id="PS51233">
    <property type="entry name" value="VWFD"/>
    <property type="match status" value="1"/>
</dbReference>
<feature type="domain" description="EGF-like" evidence="8">
    <location>
        <begin position="2733"/>
        <end position="2764"/>
    </location>
</feature>
<feature type="domain" description="Ig-like" evidence="11">
    <location>
        <begin position="2463"/>
        <end position="2568"/>
    </location>
</feature>
<feature type="domain" description="VWFC" evidence="10">
    <location>
        <begin position="6823"/>
        <end position="6881"/>
    </location>
</feature>
<feature type="domain" description="Ig-like" evidence="11">
    <location>
        <begin position="853"/>
        <end position="949"/>
    </location>
</feature>
<dbReference type="InterPro" id="IPR007110">
    <property type="entry name" value="Ig-like_dom"/>
</dbReference>
<feature type="disulfide bond" evidence="6">
    <location>
        <begin position="295"/>
        <end position="304"/>
    </location>
</feature>
<feature type="disulfide bond" evidence="6">
    <location>
        <begin position="4568"/>
        <end position="4577"/>
    </location>
</feature>
<dbReference type="InterPro" id="IPR001881">
    <property type="entry name" value="EGF-like_Ca-bd_dom"/>
</dbReference>
<dbReference type="Pfam" id="PF01826">
    <property type="entry name" value="TIL"/>
    <property type="match status" value="1"/>
</dbReference>
<keyword evidence="5 6" id="KW-1015">Disulfide bond</keyword>
<dbReference type="Pfam" id="PF12662">
    <property type="entry name" value="cEGF"/>
    <property type="match status" value="1"/>
</dbReference>
<gene>
    <name evidence="14" type="primary">LOC110982993</name>
</gene>
<dbReference type="SUPFAM" id="SSF48726">
    <property type="entry name" value="Immunoglobulin"/>
    <property type="match status" value="39"/>
</dbReference>
<dbReference type="SMART" id="SM00832">
    <property type="entry name" value="C8"/>
    <property type="match status" value="1"/>
</dbReference>
<evidence type="ECO:0000313" key="14">
    <source>
        <dbReference type="RefSeq" id="XP_022097518.1"/>
    </source>
</evidence>
<dbReference type="SMART" id="SM00409">
    <property type="entry name" value="IG"/>
    <property type="match status" value="42"/>
</dbReference>
<feature type="disulfide bond" evidence="6">
    <location>
        <begin position="4680"/>
        <end position="4690"/>
    </location>
</feature>
<feature type="domain" description="Ig-like" evidence="11">
    <location>
        <begin position="3131"/>
        <end position="3238"/>
    </location>
</feature>
<feature type="domain" description="EGF-like" evidence="8">
    <location>
        <begin position="381"/>
        <end position="412"/>
    </location>
</feature>
<feature type="disulfide bond" evidence="6">
    <location>
        <begin position="1391"/>
        <end position="1401"/>
    </location>
</feature>
<feature type="domain" description="EGF-like" evidence="8">
    <location>
        <begin position="4416"/>
        <end position="4447"/>
    </location>
</feature>
<feature type="disulfide bond" evidence="6">
    <location>
        <begin position="5340"/>
        <end position="5350"/>
    </location>
</feature>
<feature type="disulfide bond" evidence="6">
    <location>
        <begin position="4811"/>
        <end position="4821"/>
    </location>
</feature>
<feature type="domain" description="EGF-like" evidence="8">
    <location>
        <begin position="442"/>
        <end position="473"/>
    </location>
</feature>
<accession>A0A8B7YW26</accession>
<feature type="domain" description="Ig-like" evidence="11">
    <location>
        <begin position="4057"/>
        <end position="4142"/>
    </location>
</feature>
<dbReference type="SUPFAM" id="SSF57196">
    <property type="entry name" value="EGF/Laminin"/>
    <property type="match status" value="12"/>
</dbReference>
<feature type="domain" description="VWFC" evidence="10">
    <location>
        <begin position="7182"/>
        <end position="7243"/>
    </location>
</feature>
<feature type="disulfide bond" evidence="6">
    <location>
        <begin position="4158"/>
        <end position="4168"/>
    </location>
</feature>
<feature type="disulfide bond" evidence="6">
    <location>
        <begin position="385"/>
        <end position="395"/>
    </location>
</feature>
<dbReference type="InterPro" id="IPR036179">
    <property type="entry name" value="Ig-like_dom_sf"/>
</dbReference>
<feature type="disulfide bond" evidence="6">
    <location>
        <begin position="1630"/>
        <end position="1640"/>
    </location>
</feature>
<feature type="domain" description="Ig-like" evidence="11">
    <location>
        <begin position="4580"/>
        <end position="4678"/>
    </location>
</feature>
<feature type="domain" description="EGF-like" evidence="8">
    <location>
        <begin position="3502"/>
        <end position="3533"/>
    </location>
</feature>
<feature type="disulfide bond" evidence="6">
    <location>
        <begin position="3653"/>
        <end position="3662"/>
    </location>
</feature>
<dbReference type="KEGG" id="aplc:110982993"/>
<feature type="disulfide bond" evidence="6">
    <location>
        <begin position="116"/>
        <end position="125"/>
    </location>
</feature>
<feature type="domain" description="EGF-like" evidence="8">
    <location>
        <begin position="6232"/>
        <end position="6263"/>
    </location>
</feature>
<feature type="disulfide bond" evidence="6">
    <location>
        <begin position="2754"/>
        <end position="2763"/>
    </location>
</feature>
<dbReference type="SMART" id="SM00181">
    <property type="entry name" value="EGF"/>
    <property type="match status" value="71"/>
</dbReference>
<feature type="disulfide bond" evidence="6">
    <location>
        <begin position="6435"/>
        <end position="6445"/>
    </location>
</feature>
<feature type="disulfide bond" evidence="6">
    <location>
        <begin position="6452"/>
        <end position="6461"/>
    </location>
</feature>
<dbReference type="InterPro" id="IPR003598">
    <property type="entry name" value="Ig_sub2"/>
</dbReference>
<feature type="domain" description="VWFC" evidence="10">
    <location>
        <begin position="7302"/>
        <end position="7362"/>
    </location>
</feature>
<evidence type="ECO:0000259" key="8">
    <source>
        <dbReference type="PROSITE" id="PS50026"/>
    </source>
</evidence>
<feature type="domain" description="EGF-like" evidence="8">
    <location>
        <begin position="1829"/>
        <end position="1860"/>
    </location>
</feature>
<feature type="disulfide bond" evidence="6">
    <location>
        <begin position="4026"/>
        <end position="4036"/>
    </location>
</feature>
<feature type="disulfide bond" evidence="6">
    <location>
        <begin position="1985"/>
        <end position="1994"/>
    </location>
</feature>
<feature type="domain" description="EGF-like" evidence="8">
    <location>
        <begin position="1422"/>
        <end position="1453"/>
    </location>
</feature>
<feature type="disulfide bond" evidence="6">
    <location>
        <begin position="6485"/>
        <end position="6494"/>
    </location>
</feature>
<feature type="disulfide bond" evidence="6">
    <location>
        <begin position="1596"/>
        <end position="1606"/>
    </location>
</feature>
<feature type="domain" description="Ig-like" evidence="11">
    <location>
        <begin position="1121"/>
        <end position="1214"/>
    </location>
</feature>
<dbReference type="InterPro" id="IPR002919">
    <property type="entry name" value="TIL_dom"/>
</dbReference>
<feature type="domain" description="Ig-like" evidence="11">
    <location>
        <begin position="4337"/>
        <end position="4404"/>
    </location>
</feature>
<dbReference type="SUPFAM" id="SSF63501">
    <property type="entry name" value="Frizzled cysteine-rich domain"/>
    <property type="match status" value="1"/>
</dbReference>
<feature type="disulfide bond" evidence="6">
    <location>
        <begin position="5357"/>
        <end position="5366"/>
    </location>
</feature>
<feature type="disulfide bond" evidence="6">
    <location>
        <begin position="3523"/>
        <end position="3532"/>
    </location>
</feature>
<feature type="disulfide bond" evidence="6">
    <location>
        <begin position="6620"/>
        <end position="6629"/>
    </location>
</feature>
<keyword evidence="3" id="KW-0677">Repeat</keyword>
<feature type="disulfide bond" evidence="6">
    <location>
        <begin position="6603"/>
        <end position="6613"/>
    </location>
</feature>
<feature type="disulfide bond" evidence="6">
    <location>
        <begin position="2624"/>
        <end position="2633"/>
    </location>
</feature>
<dbReference type="SMART" id="SM00215">
    <property type="entry name" value="VWC_out"/>
    <property type="match status" value="7"/>
</dbReference>
<dbReference type="InterPro" id="IPR001846">
    <property type="entry name" value="VWF_type-D"/>
</dbReference>
<dbReference type="PROSITE" id="PS50026">
    <property type="entry name" value="EGF_3"/>
    <property type="match status" value="47"/>
</dbReference>
<feature type="disulfide bond" evidence="6">
    <location>
        <begin position="1426"/>
        <end position="1436"/>
    </location>
</feature>
<feature type="disulfide bond" evidence="6">
    <location>
        <begin position="2305"/>
        <end position="2315"/>
    </location>
</feature>
<feature type="domain" description="Ig-like" evidence="11">
    <location>
        <begin position="569"/>
        <end position="668"/>
    </location>
</feature>
<feature type="disulfide bond" evidence="6">
    <location>
        <begin position="278"/>
        <end position="288"/>
    </location>
</feature>
<feature type="domain" description="EGF-like" evidence="8">
    <location>
        <begin position="1592"/>
        <end position="1623"/>
    </location>
</feature>
<feature type="domain" description="EGF-like" evidence="8">
    <location>
        <begin position="1626"/>
        <end position="1657"/>
    </location>
</feature>
<dbReference type="Pfam" id="PF13927">
    <property type="entry name" value="Ig_3"/>
    <property type="match status" value="1"/>
</dbReference>
<feature type="disulfide bond" evidence="6">
    <location>
        <begin position="369"/>
        <end position="378"/>
    </location>
</feature>
<feature type="domain" description="EGF-like" evidence="8">
    <location>
        <begin position="4154"/>
        <end position="4185"/>
    </location>
</feature>
<dbReference type="Pfam" id="PF00094">
    <property type="entry name" value="VWD"/>
    <property type="match status" value="1"/>
</dbReference>
<feature type="domain" description="VWFC" evidence="10">
    <location>
        <begin position="7362"/>
        <end position="7424"/>
    </location>
</feature>
<keyword evidence="1 6" id="KW-0245">EGF-like domain</keyword>
<feature type="domain" description="FZ" evidence="9">
    <location>
        <begin position="685"/>
        <end position="808"/>
    </location>
</feature>
<dbReference type="Proteomes" id="UP000694845">
    <property type="component" value="Unplaced"/>
</dbReference>
<dbReference type="InterPro" id="IPR036084">
    <property type="entry name" value="Ser_inhib-like_sf"/>
</dbReference>
<feature type="domain" description="EGF-like" evidence="8">
    <location>
        <begin position="6599"/>
        <end position="6630"/>
    </location>
</feature>
<feature type="domain" description="EGF-like" evidence="8">
    <location>
        <begin position="1085"/>
        <end position="1116"/>
    </location>
</feature>
<feature type="domain" description="EGF-like" evidence="8">
    <location>
        <begin position="5336"/>
        <end position="5367"/>
    </location>
</feature>
<feature type="domain" description="Ig-like" evidence="11">
    <location>
        <begin position="1475"/>
        <end position="1556"/>
    </location>
</feature>
<evidence type="ECO:0000259" key="11">
    <source>
        <dbReference type="PROSITE" id="PS50835"/>
    </source>
</evidence>
<feature type="disulfide bond" evidence="6">
    <location>
        <begin position="3260"/>
        <end position="3269"/>
    </location>
</feature>
<feature type="domain" description="VWFC" evidence="10">
    <location>
        <begin position="7555"/>
        <end position="7614"/>
    </location>
</feature>
<feature type="disulfide bond" evidence="6">
    <location>
        <begin position="1106"/>
        <end position="1115"/>
    </location>
</feature>
<keyword evidence="4" id="KW-0175">Coiled coil</keyword>
<dbReference type="CDD" id="cd00099">
    <property type="entry name" value="IgV"/>
    <property type="match status" value="1"/>
</dbReference>
<feature type="disulfide bond" evidence="6">
    <location>
        <begin position="6468"/>
        <end position="6478"/>
    </location>
</feature>
<dbReference type="CDD" id="cd00054">
    <property type="entry name" value="EGF_CA"/>
    <property type="match status" value="3"/>
</dbReference>
<evidence type="ECO:0000313" key="13">
    <source>
        <dbReference type="Proteomes" id="UP000694845"/>
    </source>
</evidence>
<dbReference type="InterPro" id="IPR003599">
    <property type="entry name" value="Ig_sub"/>
</dbReference>
<feature type="disulfide bond" evidence="6">
    <location>
        <begin position="4011"/>
        <end position="4020"/>
    </location>
</feature>
<keyword evidence="2" id="KW-0732">Signal</keyword>
<dbReference type="SUPFAM" id="SSF57567">
    <property type="entry name" value="Serine protease inhibitors"/>
    <property type="match status" value="1"/>
</dbReference>
<dbReference type="Gene3D" id="6.20.200.20">
    <property type="match status" value="10"/>
</dbReference>
<feature type="domain" description="EGF-like" evidence="8">
    <location>
        <begin position="95"/>
        <end position="126"/>
    </location>
</feature>
<feature type="domain" description="Ig-like" evidence="11">
    <location>
        <begin position="4189"/>
        <end position="4274"/>
    </location>
</feature>
<feature type="domain" description="VWFC" evidence="10">
    <location>
        <begin position="7064"/>
        <end position="7120"/>
    </location>
</feature>
<feature type="domain" description="EGF-like" evidence="8">
    <location>
        <begin position="3761"/>
        <end position="3792"/>
    </location>
</feature>
<feature type="domain" description="Ig-like" evidence="11">
    <location>
        <begin position="2050"/>
        <end position="2126"/>
    </location>
</feature>
<feature type="domain" description="Ig-like" evidence="11">
    <location>
        <begin position="3535"/>
        <end position="3626"/>
    </location>
</feature>
<comment type="caution">
    <text evidence="6">Lacks conserved residue(s) required for the propagation of feature annotation.</text>
</comment>
<feature type="disulfide bond" evidence="6">
    <location>
        <begin position="3765"/>
        <end position="3775"/>
    </location>
</feature>
<feature type="disulfide bond" evidence="6">
    <location>
        <begin position="3782"/>
        <end position="3791"/>
    </location>
</feature>
<feature type="domain" description="VWFC" evidence="10">
    <location>
        <begin position="7431"/>
        <end position="7490"/>
    </location>
</feature>
<feature type="domain" description="Ig-like" evidence="11">
    <location>
        <begin position="1293"/>
        <end position="1374"/>
    </location>
</feature>
<feature type="domain" description="EGF-like" evidence="8">
    <location>
        <begin position="2603"/>
        <end position="2634"/>
    </location>
</feature>
<feature type="disulfide bond" evidence="6">
    <location>
        <begin position="1833"/>
        <end position="1843"/>
    </location>
</feature>
<dbReference type="InterPro" id="IPR001007">
    <property type="entry name" value="VWF_dom"/>
</dbReference>
<dbReference type="InterPro" id="IPR050969">
    <property type="entry name" value="Dev_Signal_Modulators"/>
</dbReference>
<dbReference type="Pfam" id="PF07679">
    <property type="entry name" value="I-set"/>
    <property type="match status" value="1"/>
</dbReference>
<dbReference type="Gene3D" id="2.60.40.10">
    <property type="entry name" value="Immunoglobulins"/>
    <property type="match status" value="27"/>
</dbReference>
<feature type="domain" description="Ig-like" evidence="11">
    <location>
        <begin position="2199"/>
        <end position="2289"/>
    </location>
</feature>
<dbReference type="Gene3D" id="2.10.25.10">
    <property type="entry name" value="Laminin"/>
    <property type="match status" value="35"/>
</dbReference>
<name>A0A8B7YW26_ACAPL</name>
<feature type="disulfide bond" evidence="6">
    <location>
        <begin position="1089"/>
        <end position="1099"/>
    </location>
</feature>
<feature type="disulfide bond" evidence="6">
    <location>
        <begin position="1257"/>
        <end position="1267"/>
    </location>
</feature>
<feature type="disulfide bond" evidence="6">
    <location>
        <begin position="819"/>
        <end position="829"/>
    </location>
</feature>
<feature type="disulfide bond" evidence="6">
    <location>
        <begin position="6386"/>
        <end position="6395"/>
    </location>
</feature>
<feature type="domain" description="EGF-like" evidence="8">
    <location>
        <begin position="6464"/>
        <end position="6495"/>
    </location>
</feature>
<feature type="domain" description="EGF-like" evidence="8">
    <location>
        <begin position="3989"/>
        <end position="4021"/>
    </location>
</feature>
<feature type="domain" description="VWFC" evidence="10">
    <location>
        <begin position="7243"/>
        <end position="7302"/>
    </location>
</feature>
<feature type="domain" description="EGF-like" evidence="8">
    <location>
        <begin position="534"/>
        <end position="565"/>
    </location>
</feature>
<feature type="disulfide bond" evidence="6">
    <location>
        <begin position="5955"/>
        <end position="5964"/>
    </location>
</feature>
<feature type="domain" description="Ig-like" evidence="11">
    <location>
        <begin position="1882"/>
        <end position="1960"/>
    </location>
</feature>
<feature type="disulfide bond" evidence="6">
    <location>
        <begin position="1850"/>
        <end position="1859"/>
    </location>
</feature>
<feature type="disulfide bond" evidence="6">
    <location>
        <begin position="3391"/>
        <end position="3400"/>
    </location>
</feature>
<feature type="domain" description="EGF-like" evidence="8">
    <location>
        <begin position="4807"/>
        <end position="4838"/>
    </location>
</feature>
<dbReference type="InterPro" id="IPR026823">
    <property type="entry name" value="cEGF"/>
</dbReference>
<feature type="disulfide bond" evidence="6">
    <location>
        <begin position="2591"/>
        <end position="2600"/>
    </location>
</feature>
<dbReference type="PROSITE" id="PS01187">
    <property type="entry name" value="EGF_CA"/>
    <property type="match status" value="1"/>
</dbReference>
<dbReference type="PROSITE" id="PS00022">
    <property type="entry name" value="EGF_1"/>
    <property type="match status" value="62"/>
</dbReference>
<dbReference type="Pfam" id="PF12661">
    <property type="entry name" value="hEGF"/>
    <property type="match status" value="8"/>
</dbReference>
<feature type="domain" description="EGF-like" evidence="8">
    <location>
        <begin position="2868"/>
        <end position="2899"/>
    </location>
</feature>
<feature type="disulfide bond" evidence="6">
    <location>
        <begin position="2872"/>
        <end position="2882"/>
    </location>
</feature>
<dbReference type="GO" id="GO:0005576">
    <property type="term" value="C:extracellular region"/>
    <property type="evidence" value="ECO:0007669"/>
    <property type="project" value="TreeGrafter"/>
</dbReference>
<feature type="domain" description="EGF-like" evidence="8">
    <location>
        <begin position="2570"/>
        <end position="2601"/>
    </location>
</feature>
<feature type="disulfide bond" evidence="6">
    <location>
        <begin position="3243"/>
        <end position="3253"/>
    </location>
</feature>
<feature type="domain" description="Ig-like" evidence="11">
    <location>
        <begin position="5822"/>
        <end position="5898"/>
    </location>
</feature>
<dbReference type="PROSITE" id="PS50835">
    <property type="entry name" value="IG_LIKE"/>
    <property type="match status" value="39"/>
</dbReference>
<feature type="domain" description="EGF-like" evidence="8">
    <location>
        <begin position="815"/>
        <end position="846"/>
    </location>
</feature>
<dbReference type="PROSITE" id="PS50038">
    <property type="entry name" value="FZ"/>
    <property type="match status" value="1"/>
</dbReference>
<feature type="domain" description="Ig-like" evidence="11">
    <location>
        <begin position="4449"/>
        <end position="4541"/>
    </location>
</feature>
<feature type="domain" description="Ig-like" evidence="11">
    <location>
        <begin position="3666"/>
        <end position="3757"/>
    </location>
</feature>
<feature type="domain" description="Ig-like" evidence="11">
    <location>
        <begin position="5257"/>
        <end position="5332"/>
    </location>
</feature>
<dbReference type="InterPro" id="IPR000742">
    <property type="entry name" value="EGF"/>
</dbReference>
<feature type="disulfide bond" evidence="6">
    <location>
        <begin position="4175"/>
        <end position="4184"/>
    </location>
</feature>
<feature type="domain" description="EGF-like" evidence="8">
    <location>
        <begin position="1997"/>
        <end position="2028"/>
    </location>
</feature>
<feature type="disulfide bond" evidence="6">
    <location>
        <begin position="6236"/>
        <end position="6246"/>
    </location>
</feature>
<feature type="disulfide bond" evidence="6">
    <location>
        <begin position="6369"/>
        <end position="6379"/>
    </location>
</feature>
<dbReference type="SMART" id="SM00214">
    <property type="entry name" value="VWC"/>
    <property type="match status" value="13"/>
</dbReference>
<dbReference type="Gene3D" id="2.10.70.10">
    <property type="entry name" value="Complement Module, domain 1"/>
    <property type="match status" value="3"/>
</dbReference>
<feature type="domain" description="EGF-like" evidence="8">
    <location>
        <begin position="2301"/>
        <end position="2332"/>
    </location>
</feature>
<feature type="domain" description="EGF-like" evidence="8">
    <location>
        <begin position="1558"/>
        <end position="1589"/>
    </location>
</feature>
<feature type="disulfide bond" evidence="6">
    <location>
        <begin position="5225"/>
        <end position="5234"/>
    </location>
</feature>
<feature type="domain" description="VWFC" evidence="10">
    <location>
        <begin position="7492"/>
        <end position="7553"/>
    </location>
</feature>
<reference evidence="14" key="1">
    <citation type="submission" date="2025-08" db="UniProtKB">
        <authorList>
            <consortium name="RefSeq"/>
        </authorList>
    </citation>
    <scope>IDENTIFICATION</scope>
</reference>
<feature type="disulfide bond" evidence="6">
    <location>
        <begin position="2184"/>
        <end position="2193"/>
    </location>
</feature>
<feature type="domain" description="Ig-like" evidence="11">
    <location>
        <begin position="6120"/>
        <end position="6197"/>
    </location>
</feature>
<dbReference type="InterPro" id="IPR014853">
    <property type="entry name" value="VWF/SSPO/ZAN-like_Cys-rich_dom"/>
</dbReference>
<dbReference type="Pfam" id="PF00047">
    <property type="entry name" value="ig"/>
    <property type="match status" value="1"/>
</dbReference>
<feature type="disulfide bond" evidence="6">
    <location>
        <begin position="836"/>
        <end position="845"/>
    </location>
</feature>
<feature type="domain" description="Ig-like" evidence="11">
    <location>
        <begin position="3813"/>
        <end position="3886"/>
    </location>
</feature>
<proteinExistence type="predicted"/>
<feature type="domain" description="EGF-like" evidence="8">
    <location>
        <begin position="4938"/>
        <end position="4969"/>
    </location>
</feature>
<dbReference type="InterPro" id="IPR013098">
    <property type="entry name" value="Ig_I-set"/>
</dbReference>
<feature type="domain" description="EGF-like" evidence="8">
    <location>
        <begin position="951"/>
        <end position="983"/>
    </location>
</feature>
<dbReference type="PANTHER" id="PTHR14949">
    <property type="entry name" value="EGF-LIKE-DOMAIN, MULTIPLE 7, 8"/>
    <property type="match status" value="1"/>
</dbReference>
<feature type="domain" description="EGF-like" evidence="8">
    <location>
        <begin position="3632"/>
        <end position="3663"/>
    </location>
</feature>
<dbReference type="InterPro" id="IPR018097">
    <property type="entry name" value="EGF_Ca-bd_CS"/>
</dbReference>
<feature type="disulfide bond" evidence="6">
    <location>
        <begin position="2322"/>
        <end position="2331"/>
    </location>
</feature>
<dbReference type="SMART" id="SM00179">
    <property type="entry name" value="EGF_CA"/>
    <property type="match status" value="27"/>
</dbReference>
<dbReference type="InterPro" id="IPR036790">
    <property type="entry name" value="Frizzled_dom_sf"/>
</dbReference>
<dbReference type="InterPro" id="IPR013151">
    <property type="entry name" value="Immunoglobulin_dom"/>
</dbReference>
<dbReference type="PROSITE" id="PS50184">
    <property type="entry name" value="VWFC_2"/>
    <property type="match status" value="13"/>
</dbReference>
<feature type="disulfide bond" evidence="6">
    <location>
        <begin position="402"/>
        <end position="411"/>
    </location>
</feature>
<dbReference type="SMART" id="SM00408">
    <property type="entry name" value="IGc2"/>
    <property type="match status" value="33"/>
</dbReference>
<dbReference type="GO" id="GO:0005509">
    <property type="term" value="F:calcium ion binding"/>
    <property type="evidence" value="ECO:0007669"/>
    <property type="project" value="InterPro"/>
</dbReference>
<feature type="disulfide bond" evidence="6">
    <location>
        <begin position="4697"/>
        <end position="4706"/>
    </location>
</feature>
<feature type="disulfide bond" evidence="6">
    <location>
        <begin position="1647"/>
        <end position="1656"/>
    </location>
</feature>
<feature type="domain" description="EGF-like" evidence="8">
    <location>
        <begin position="5934"/>
        <end position="5965"/>
    </location>
</feature>
<feature type="disulfide bond" evidence="6">
    <location>
        <begin position="4043"/>
        <end position="4052"/>
    </location>
</feature>
<feature type="domain" description="Ig-like" evidence="11">
    <location>
        <begin position="1712"/>
        <end position="1790"/>
    </location>
</feature>
<protein>
    <submittedName>
        <fullName evidence="14">Uncharacterized protein LOC110982993 isoform X1</fullName>
    </submittedName>
</protein>
<feature type="domain" description="EGF-like" evidence="8">
    <location>
        <begin position="274"/>
        <end position="305"/>
    </location>
</feature>
<feature type="domain" description="EGF-like" evidence="8">
    <location>
        <begin position="6699"/>
        <end position="6739"/>
    </location>
</feature>
<feature type="domain" description="EGF-like" evidence="8">
    <location>
        <begin position="1253"/>
        <end position="1284"/>
    </location>
</feature>
<feature type="domain" description="Ig-like" evidence="11">
    <location>
        <begin position="3900"/>
        <end position="3976"/>
    </location>
</feature>
<feature type="disulfide bond" evidence="6">
    <location>
        <begin position="6253"/>
        <end position="6262"/>
    </location>
</feature>
<feature type="disulfide bond" evidence="6">
    <location>
        <begin position="6744"/>
        <end position="6754"/>
    </location>
</feature>
<feature type="domain" description="EGF-like" evidence="8">
    <location>
        <begin position="3239"/>
        <end position="3270"/>
    </location>
</feature>
<feature type="disulfide bond" evidence="6">
    <location>
        <begin position="2889"/>
        <end position="2898"/>
    </location>
</feature>